<dbReference type="AlphaFoldDB" id="A0AAV6VY85"/>
<organism evidence="1 2">
    <name type="scientific">Oedothorax gibbosus</name>
    <dbReference type="NCBI Taxonomy" id="931172"/>
    <lineage>
        <taxon>Eukaryota</taxon>
        <taxon>Metazoa</taxon>
        <taxon>Ecdysozoa</taxon>
        <taxon>Arthropoda</taxon>
        <taxon>Chelicerata</taxon>
        <taxon>Arachnida</taxon>
        <taxon>Araneae</taxon>
        <taxon>Araneomorphae</taxon>
        <taxon>Entelegynae</taxon>
        <taxon>Araneoidea</taxon>
        <taxon>Linyphiidae</taxon>
        <taxon>Erigoninae</taxon>
        <taxon>Oedothorax</taxon>
    </lineage>
</organism>
<sequence>MTFSQQLNYLQHFCCKDGAKSLIDFVFCIFHPQIPLHVAPPLCTAPSIERAALSGSLDFRLGGALH</sequence>
<evidence type="ECO:0000313" key="2">
    <source>
        <dbReference type="Proteomes" id="UP000827092"/>
    </source>
</evidence>
<gene>
    <name evidence="1" type="ORF">JTE90_024303</name>
</gene>
<accession>A0AAV6VY85</accession>
<protein>
    <submittedName>
        <fullName evidence="1">Uncharacterized protein</fullName>
    </submittedName>
</protein>
<evidence type="ECO:0000313" key="1">
    <source>
        <dbReference type="EMBL" id="KAG8201430.1"/>
    </source>
</evidence>
<keyword evidence="2" id="KW-1185">Reference proteome</keyword>
<reference evidence="1 2" key="1">
    <citation type="journal article" date="2022" name="Nat. Ecol. Evol.">
        <title>A masculinizing supergene underlies an exaggerated male reproductive morph in a spider.</title>
        <authorList>
            <person name="Hendrickx F."/>
            <person name="De Corte Z."/>
            <person name="Sonet G."/>
            <person name="Van Belleghem S.M."/>
            <person name="Kostlbacher S."/>
            <person name="Vangestel C."/>
        </authorList>
    </citation>
    <scope>NUCLEOTIDE SEQUENCE [LARGE SCALE GENOMIC DNA]</scope>
    <source>
        <strain evidence="1">W744_W776</strain>
    </source>
</reference>
<name>A0AAV6VY85_9ARAC</name>
<comment type="caution">
    <text evidence="1">The sequence shown here is derived from an EMBL/GenBank/DDBJ whole genome shotgun (WGS) entry which is preliminary data.</text>
</comment>
<proteinExistence type="predicted"/>
<dbReference type="EMBL" id="JAFNEN010000005">
    <property type="protein sequence ID" value="KAG8201430.1"/>
    <property type="molecule type" value="Genomic_DNA"/>
</dbReference>
<dbReference type="Proteomes" id="UP000827092">
    <property type="component" value="Unassembled WGS sequence"/>
</dbReference>